<proteinExistence type="inferred from homology"/>
<reference evidence="10" key="1">
    <citation type="submission" date="2022-11" db="EMBL/GenBank/DDBJ databases">
        <title>Hoeflea poritis sp. nov., isolated from scleractinian coral Porites lutea.</title>
        <authorList>
            <person name="Zhang G."/>
            <person name="Wei Q."/>
            <person name="Cai L."/>
        </authorList>
    </citation>
    <scope>NUCLEOTIDE SEQUENCE</scope>
    <source>
        <strain evidence="10">E7-10</strain>
    </source>
</reference>
<keyword evidence="4 9" id="KW-0444">Lipid biosynthesis</keyword>
<keyword evidence="6 9" id="KW-0443">Lipid metabolism</keyword>
<comment type="catalytic activity">
    <reaction evidence="9">
        <text>a (3R)-hydroxyacyl-[ACP] = a (2E)-enoyl-[ACP] + H2O</text>
        <dbReference type="Rhea" id="RHEA:13097"/>
        <dbReference type="Rhea" id="RHEA-COMP:9925"/>
        <dbReference type="Rhea" id="RHEA-COMP:9945"/>
        <dbReference type="ChEBI" id="CHEBI:15377"/>
        <dbReference type="ChEBI" id="CHEBI:78784"/>
        <dbReference type="ChEBI" id="CHEBI:78827"/>
        <dbReference type="EC" id="4.2.1.59"/>
    </reaction>
</comment>
<dbReference type="SUPFAM" id="SSF54637">
    <property type="entry name" value="Thioesterase/thiol ester dehydrase-isomerase"/>
    <property type="match status" value="1"/>
</dbReference>
<dbReference type="EMBL" id="JAPJZH010000001">
    <property type="protein sequence ID" value="MDA4843942.1"/>
    <property type="molecule type" value="Genomic_DNA"/>
</dbReference>
<organism evidence="10 11">
    <name type="scientific">Hoeflea poritis</name>
    <dbReference type="NCBI Taxonomy" id="2993659"/>
    <lineage>
        <taxon>Bacteria</taxon>
        <taxon>Pseudomonadati</taxon>
        <taxon>Pseudomonadota</taxon>
        <taxon>Alphaproteobacteria</taxon>
        <taxon>Hyphomicrobiales</taxon>
        <taxon>Rhizobiaceae</taxon>
        <taxon>Hoeflea</taxon>
    </lineage>
</organism>
<keyword evidence="11" id="KW-1185">Reference proteome</keyword>
<comment type="caution">
    <text evidence="10">The sequence shown here is derived from an EMBL/GenBank/DDBJ whole genome shotgun (WGS) entry which is preliminary data.</text>
</comment>
<comment type="subcellular location">
    <subcellularLocation>
        <location evidence="1 9">Cytoplasm</location>
    </subcellularLocation>
</comment>
<keyword evidence="7 9" id="KW-0456">Lyase</keyword>
<evidence type="ECO:0000256" key="2">
    <source>
        <dbReference type="ARBA" id="ARBA00009174"/>
    </source>
</evidence>
<dbReference type="InterPro" id="IPR013114">
    <property type="entry name" value="FabA_FabZ"/>
</dbReference>
<accession>A0ABT4VGW2</accession>
<evidence type="ECO:0000256" key="1">
    <source>
        <dbReference type="ARBA" id="ARBA00004496"/>
    </source>
</evidence>
<evidence type="ECO:0000313" key="11">
    <source>
        <dbReference type="Proteomes" id="UP001148313"/>
    </source>
</evidence>
<evidence type="ECO:0000256" key="8">
    <source>
        <dbReference type="ARBA" id="ARBA00025049"/>
    </source>
</evidence>
<gene>
    <name evidence="9 10" type="primary">fabZ</name>
    <name evidence="10" type="ORF">OOZ53_01210</name>
</gene>
<dbReference type="NCBIfam" id="TIGR01750">
    <property type="entry name" value="fabZ"/>
    <property type="match status" value="1"/>
</dbReference>
<name>A0ABT4VGW2_9HYPH</name>
<dbReference type="Gene3D" id="3.10.129.10">
    <property type="entry name" value="Hotdog Thioesterase"/>
    <property type="match status" value="1"/>
</dbReference>
<evidence type="ECO:0000313" key="10">
    <source>
        <dbReference type="EMBL" id="MDA4843942.1"/>
    </source>
</evidence>
<evidence type="ECO:0000256" key="4">
    <source>
        <dbReference type="ARBA" id="ARBA00022516"/>
    </source>
</evidence>
<comment type="function">
    <text evidence="8 9">Involved in unsaturated fatty acids biosynthesis. Catalyzes the dehydration of short chain beta-hydroxyacyl-ACPs and long chain saturated and unsaturated beta-hydroxyacyl-ACPs.</text>
</comment>
<dbReference type="EC" id="4.2.1.59" evidence="9"/>
<dbReference type="PANTHER" id="PTHR30272:SF1">
    <property type="entry name" value="3-HYDROXYACYL-[ACYL-CARRIER-PROTEIN] DEHYDRATASE"/>
    <property type="match status" value="1"/>
</dbReference>
<dbReference type="InterPro" id="IPR029069">
    <property type="entry name" value="HotDog_dom_sf"/>
</dbReference>
<keyword evidence="5 9" id="KW-0441">Lipid A biosynthesis</keyword>
<evidence type="ECO:0000256" key="9">
    <source>
        <dbReference type="HAMAP-Rule" id="MF_00406"/>
    </source>
</evidence>
<dbReference type="InterPro" id="IPR010084">
    <property type="entry name" value="FabZ"/>
</dbReference>
<dbReference type="CDD" id="cd01288">
    <property type="entry name" value="FabZ"/>
    <property type="match status" value="1"/>
</dbReference>
<sequence>MSDENSSVLESVDLSEIMRLLPHRYPFLLVDRIVDIDADNSAVGIKNVTVNEPHFTGHFPDNPVMPGVLLIEGMAQTAGAICARTQESKASVVYFMTIDNARFRKPVVPGDRVEYHVKKLKQRGTIWKFHCEAIVDGTKVAEADVGAMLVKDEQEGTA</sequence>
<dbReference type="Pfam" id="PF07977">
    <property type="entry name" value="FabA"/>
    <property type="match status" value="1"/>
</dbReference>
<dbReference type="Proteomes" id="UP001148313">
    <property type="component" value="Unassembled WGS sequence"/>
</dbReference>
<dbReference type="GO" id="GO:0019171">
    <property type="term" value="F:(3R)-hydroxyacyl-[acyl-carrier-protein] dehydratase activity"/>
    <property type="evidence" value="ECO:0007669"/>
    <property type="project" value="UniProtKB-EC"/>
</dbReference>
<dbReference type="HAMAP" id="MF_00406">
    <property type="entry name" value="FabZ"/>
    <property type="match status" value="1"/>
</dbReference>
<evidence type="ECO:0000256" key="3">
    <source>
        <dbReference type="ARBA" id="ARBA00022490"/>
    </source>
</evidence>
<keyword evidence="3 9" id="KW-0963">Cytoplasm</keyword>
<dbReference type="NCBIfam" id="NF000582">
    <property type="entry name" value="PRK00006.1"/>
    <property type="match status" value="1"/>
</dbReference>
<protein>
    <recommendedName>
        <fullName evidence="9">3-hydroxyacyl-[acyl-carrier-protein] dehydratase FabZ</fullName>
        <ecNumber evidence="9">4.2.1.59</ecNumber>
    </recommendedName>
    <alternativeName>
        <fullName evidence="9">(3R)-hydroxymyristoyl-[acyl-carrier-protein] dehydratase</fullName>
        <shortName evidence="9">(3R)-hydroxymyristoyl-ACP dehydrase</shortName>
    </alternativeName>
    <alternativeName>
        <fullName evidence="9">Beta-hydroxyacyl-ACP dehydratase</fullName>
    </alternativeName>
</protein>
<feature type="active site" evidence="9">
    <location>
        <position position="58"/>
    </location>
</feature>
<comment type="similarity">
    <text evidence="2 9">Belongs to the thioester dehydratase family. FabZ subfamily.</text>
</comment>
<evidence type="ECO:0000256" key="6">
    <source>
        <dbReference type="ARBA" id="ARBA00023098"/>
    </source>
</evidence>
<dbReference type="PANTHER" id="PTHR30272">
    <property type="entry name" value="3-HYDROXYACYL-[ACYL-CARRIER-PROTEIN] DEHYDRATASE"/>
    <property type="match status" value="1"/>
</dbReference>
<evidence type="ECO:0000256" key="7">
    <source>
        <dbReference type="ARBA" id="ARBA00023239"/>
    </source>
</evidence>
<evidence type="ECO:0000256" key="5">
    <source>
        <dbReference type="ARBA" id="ARBA00022556"/>
    </source>
</evidence>
<dbReference type="RefSeq" id="WP_271087831.1">
    <property type="nucleotide sequence ID" value="NZ_JAPJZH010000001.1"/>
</dbReference>